<feature type="transmembrane region" description="Helical" evidence="8">
    <location>
        <begin position="122"/>
        <end position="143"/>
    </location>
</feature>
<name>A0A2M8LS18_9ACTN</name>
<feature type="region of interest" description="Disordered" evidence="7">
    <location>
        <begin position="210"/>
        <end position="279"/>
    </location>
</feature>
<feature type="domain" description="Glycine transporter" evidence="9">
    <location>
        <begin position="14"/>
        <end position="84"/>
    </location>
</feature>
<feature type="compositionally biased region" description="Low complexity" evidence="7">
    <location>
        <begin position="251"/>
        <end position="261"/>
    </location>
</feature>
<evidence type="ECO:0000259" key="9">
    <source>
        <dbReference type="Pfam" id="PF03458"/>
    </source>
</evidence>
<dbReference type="InterPro" id="IPR005115">
    <property type="entry name" value="Gly_transporter"/>
</dbReference>
<dbReference type="PANTHER" id="PTHR30506">
    <property type="entry name" value="INNER MEMBRANE PROTEIN"/>
    <property type="match status" value="1"/>
</dbReference>
<organism evidence="10 11">
    <name type="scientific">Streptomyces carminius</name>
    <dbReference type="NCBI Taxonomy" id="2665496"/>
    <lineage>
        <taxon>Bacteria</taxon>
        <taxon>Bacillati</taxon>
        <taxon>Actinomycetota</taxon>
        <taxon>Actinomycetes</taxon>
        <taxon>Kitasatosporales</taxon>
        <taxon>Streptomycetaceae</taxon>
        <taxon>Streptomyces</taxon>
    </lineage>
</organism>
<feature type="domain" description="Glycine transporter" evidence="9">
    <location>
        <begin position="97"/>
        <end position="172"/>
    </location>
</feature>
<evidence type="ECO:0000256" key="3">
    <source>
        <dbReference type="ARBA" id="ARBA00022475"/>
    </source>
</evidence>
<evidence type="ECO:0000256" key="2">
    <source>
        <dbReference type="ARBA" id="ARBA00008193"/>
    </source>
</evidence>
<evidence type="ECO:0000256" key="6">
    <source>
        <dbReference type="ARBA" id="ARBA00023136"/>
    </source>
</evidence>
<dbReference type="EMBL" id="PGGW01000068">
    <property type="protein sequence ID" value="PJE94763.1"/>
    <property type="molecule type" value="Genomic_DNA"/>
</dbReference>
<evidence type="ECO:0000256" key="8">
    <source>
        <dbReference type="SAM" id="Phobius"/>
    </source>
</evidence>
<comment type="similarity">
    <text evidence="2">Belongs to the UPF0126 family.</text>
</comment>
<protein>
    <recommendedName>
        <fullName evidence="9">Glycine transporter domain-containing protein</fullName>
    </recommendedName>
</protein>
<dbReference type="AlphaFoldDB" id="A0A2M8LS18"/>
<evidence type="ECO:0000256" key="7">
    <source>
        <dbReference type="SAM" id="MobiDB-lite"/>
    </source>
</evidence>
<dbReference type="Proteomes" id="UP000230407">
    <property type="component" value="Unassembled WGS sequence"/>
</dbReference>
<comment type="caution">
    <text evidence="10">The sequence shown here is derived from an EMBL/GenBank/DDBJ whole genome shotgun (WGS) entry which is preliminary data.</text>
</comment>
<feature type="transmembrane region" description="Helical" evidence="8">
    <location>
        <begin position="181"/>
        <end position="201"/>
    </location>
</feature>
<feature type="compositionally biased region" description="Pro residues" evidence="7">
    <location>
        <begin position="221"/>
        <end position="233"/>
    </location>
</feature>
<evidence type="ECO:0000256" key="5">
    <source>
        <dbReference type="ARBA" id="ARBA00022989"/>
    </source>
</evidence>
<dbReference type="Pfam" id="PF03458">
    <property type="entry name" value="Gly_transporter"/>
    <property type="match status" value="2"/>
</dbReference>
<evidence type="ECO:0000313" key="11">
    <source>
        <dbReference type="Proteomes" id="UP000230407"/>
    </source>
</evidence>
<proteinExistence type="inferred from homology"/>
<accession>A0A2M8LS18</accession>
<comment type="subcellular location">
    <subcellularLocation>
        <location evidence="1">Cell membrane</location>
        <topology evidence="1">Multi-pass membrane protein</topology>
    </subcellularLocation>
</comment>
<keyword evidence="5 8" id="KW-1133">Transmembrane helix</keyword>
<evidence type="ECO:0000313" key="10">
    <source>
        <dbReference type="EMBL" id="PJE94763.1"/>
    </source>
</evidence>
<keyword evidence="4 8" id="KW-0812">Transmembrane</keyword>
<evidence type="ECO:0000256" key="4">
    <source>
        <dbReference type="ARBA" id="ARBA00022692"/>
    </source>
</evidence>
<gene>
    <name evidence="10" type="ORF">CUT44_26775</name>
</gene>
<keyword evidence="6 8" id="KW-0472">Membrane</keyword>
<sequence length="279" mass="29320">MALQQLLTTVQYPLDLVCIFAAALSGAVLATRKDFDLFGTLVLAEAAGLGGGLFRDLVIGVKPIAFTDPGFWLAPLAATVVVYFSTPIQRSPKACDVFDAVALGVLSVTGTIKGLAFGFGPVAAMALGTATAVGGGMIANVLAREVPPVLRWDNDLYSLPALLGGGATLGLYAAGLLNVPTAVGATVLAVTVRLAAIRYGWRTPRSRLAKHSARHLSSPSPAVPAPVAYPSPSPLEESVPRPRFSPEDTVQLRLPRDVVPLRPRRQPRDPRAGWTDRVV</sequence>
<dbReference type="PANTHER" id="PTHR30506:SF3">
    <property type="entry name" value="UPF0126 INNER MEMBRANE PROTEIN YADS-RELATED"/>
    <property type="match status" value="1"/>
</dbReference>
<feature type="transmembrane region" description="Helical" evidence="8">
    <location>
        <begin position="155"/>
        <end position="175"/>
    </location>
</feature>
<feature type="transmembrane region" description="Helical" evidence="8">
    <location>
        <begin position="97"/>
        <end position="116"/>
    </location>
</feature>
<keyword evidence="11" id="KW-1185">Reference proteome</keyword>
<feature type="transmembrane region" description="Helical" evidence="8">
    <location>
        <begin position="12"/>
        <end position="30"/>
    </location>
</feature>
<feature type="transmembrane region" description="Helical" evidence="8">
    <location>
        <begin position="37"/>
        <end position="54"/>
    </location>
</feature>
<reference evidence="10 11" key="1">
    <citation type="submission" date="2017-11" db="EMBL/GenBank/DDBJ databases">
        <title>Streptomyces carmine sp. nov., a novel actinomycete isolated from Sophora alopecuroides in Xinjiang, China.</title>
        <authorList>
            <person name="Wang Y."/>
            <person name="Luo X."/>
            <person name="Wan C."/>
            <person name="Zhang L."/>
        </authorList>
    </citation>
    <scope>NUCLEOTIDE SEQUENCE [LARGE SCALE GENOMIC DNA]</scope>
    <source>
        <strain evidence="10 11">TRM SA0054</strain>
    </source>
</reference>
<feature type="transmembrane region" description="Helical" evidence="8">
    <location>
        <begin position="66"/>
        <end position="85"/>
    </location>
</feature>
<dbReference type="GO" id="GO:0005886">
    <property type="term" value="C:plasma membrane"/>
    <property type="evidence" value="ECO:0007669"/>
    <property type="project" value="UniProtKB-SubCell"/>
</dbReference>
<evidence type="ECO:0000256" key="1">
    <source>
        <dbReference type="ARBA" id="ARBA00004651"/>
    </source>
</evidence>
<keyword evidence="3" id="KW-1003">Cell membrane</keyword>